<comment type="similarity">
    <text evidence="1">Belongs to the ParB family.</text>
</comment>
<dbReference type="SUPFAM" id="SSF109709">
    <property type="entry name" value="KorB DNA-binding domain-like"/>
    <property type="match status" value="1"/>
</dbReference>
<dbReference type="RefSeq" id="WP_341428712.1">
    <property type="nucleotide sequence ID" value="NZ_JBBUTG010000026.1"/>
</dbReference>
<evidence type="ECO:0000256" key="1">
    <source>
        <dbReference type="ARBA" id="ARBA00006295"/>
    </source>
</evidence>
<evidence type="ECO:0000313" key="5">
    <source>
        <dbReference type="Proteomes" id="UP001371218"/>
    </source>
</evidence>
<dbReference type="InterPro" id="IPR003115">
    <property type="entry name" value="ParB_N"/>
</dbReference>
<dbReference type="PANTHER" id="PTHR33375">
    <property type="entry name" value="CHROMOSOME-PARTITIONING PROTEIN PARB-RELATED"/>
    <property type="match status" value="1"/>
</dbReference>
<evidence type="ECO:0000256" key="2">
    <source>
        <dbReference type="SAM" id="MobiDB-lite"/>
    </source>
</evidence>
<name>A0ABU9BW28_9BURK</name>
<dbReference type="SMART" id="SM00470">
    <property type="entry name" value="ParB"/>
    <property type="match status" value="1"/>
</dbReference>
<keyword evidence="5" id="KW-1185">Reference proteome</keyword>
<sequence length="302" mass="33219">MPSFDFAQSRPTVGTTADGVPPSPTSRDPGGHTRRLPVTSLVDSPYQPRLSYDEGKLSELAESLRHGQLDPLIVRAERDGKFEVISGHRRKRAAPLAQLEELDCRVVDVSDDEAQVLVLAANEAREDFTDYERALAYRAILDQGAKGGPVRSQRQLAAKVGVDVALVNKRLSMLELPEAVQAFLRTYPGAFSSRWVKNILAMYAKGGVDEEKLIENLVRVAADDLQMSALFSVMAGATKEEQTDHQAPQRGLSLHRSNRLFAQVTPNPEKRHVVVKLPGECNVQEVADLILAALSEKFGQDQ</sequence>
<dbReference type="Pfam" id="PF02195">
    <property type="entry name" value="ParB_N"/>
    <property type="match status" value="1"/>
</dbReference>
<accession>A0ABU9BW28</accession>
<comment type="caution">
    <text evidence="4">The sequence shown here is derived from an EMBL/GenBank/DDBJ whole genome shotgun (WGS) entry which is preliminary data.</text>
</comment>
<gene>
    <name evidence="4" type="ORF">AACH06_25405</name>
</gene>
<dbReference type="InterPro" id="IPR036086">
    <property type="entry name" value="ParB/Sulfiredoxin_sf"/>
</dbReference>
<dbReference type="InterPro" id="IPR004437">
    <property type="entry name" value="ParB/RepB/Spo0J"/>
</dbReference>
<protein>
    <submittedName>
        <fullName evidence="4">ParB/RepB/Spo0J family partition protein</fullName>
    </submittedName>
</protein>
<dbReference type="NCBIfam" id="TIGR00180">
    <property type="entry name" value="parB_part"/>
    <property type="match status" value="1"/>
</dbReference>
<reference evidence="4 5" key="1">
    <citation type="submission" date="2024-04" db="EMBL/GenBank/DDBJ databases">
        <title>Novel species of the genus Ideonella isolated from streams.</title>
        <authorList>
            <person name="Lu H."/>
        </authorList>
    </citation>
    <scope>NUCLEOTIDE SEQUENCE [LARGE SCALE GENOMIC DNA]</scope>
    <source>
        <strain evidence="4 5">DXS29W</strain>
    </source>
</reference>
<feature type="domain" description="ParB-like N-terminal" evidence="3">
    <location>
        <begin position="34"/>
        <end position="123"/>
    </location>
</feature>
<dbReference type="SUPFAM" id="SSF110849">
    <property type="entry name" value="ParB/Sulfiredoxin"/>
    <property type="match status" value="1"/>
</dbReference>
<organism evidence="4 5">
    <name type="scientific">Ideonella lacteola</name>
    <dbReference type="NCBI Taxonomy" id="2984193"/>
    <lineage>
        <taxon>Bacteria</taxon>
        <taxon>Pseudomonadati</taxon>
        <taxon>Pseudomonadota</taxon>
        <taxon>Betaproteobacteria</taxon>
        <taxon>Burkholderiales</taxon>
        <taxon>Sphaerotilaceae</taxon>
        <taxon>Ideonella</taxon>
    </lineage>
</organism>
<dbReference type="Gene3D" id="1.10.10.2830">
    <property type="match status" value="1"/>
</dbReference>
<dbReference type="Gene3D" id="3.90.1530.30">
    <property type="match status" value="1"/>
</dbReference>
<evidence type="ECO:0000259" key="3">
    <source>
        <dbReference type="SMART" id="SM00470"/>
    </source>
</evidence>
<proteinExistence type="inferred from homology"/>
<dbReference type="EMBL" id="JBBUTG010000026">
    <property type="protein sequence ID" value="MEK8034177.1"/>
    <property type="molecule type" value="Genomic_DNA"/>
</dbReference>
<feature type="region of interest" description="Disordered" evidence="2">
    <location>
        <begin position="1"/>
        <end position="47"/>
    </location>
</feature>
<dbReference type="PANTHER" id="PTHR33375:SF1">
    <property type="entry name" value="CHROMOSOME-PARTITIONING PROTEIN PARB-RELATED"/>
    <property type="match status" value="1"/>
</dbReference>
<dbReference type="InterPro" id="IPR050336">
    <property type="entry name" value="Chromosome_partition/occlusion"/>
</dbReference>
<evidence type="ECO:0000313" key="4">
    <source>
        <dbReference type="EMBL" id="MEK8034177.1"/>
    </source>
</evidence>
<dbReference type="Proteomes" id="UP001371218">
    <property type="component" value="Unassembled WGS sequence"/>
</dbReference>